<gene>
    <name evidence="4" type="primary">rpfG_5</name>
    <name evidence="4" type="ORF">Pan181_41650</name>
</gene>
<dbReference type="PANTHER" id="PTHR45228">
    <property type="entry name" value="CYCLIC DI-GMP PHOSPHODIESTERASE TM_0186-RELATED"/>
    <property type="match status" value="1"/>
</dbReference>
<sequence>MKVLVIDDDVVSAEIAKCTLQHFGYEVRCEYDGIEGFEQIRTGEYSIVISDWDMPGMPGDELCRLVRQRNWSSYIFFILLTSHSDMGHLVQGLKAGADDFLVKPFEPEELIVRLRTGERVLSLQSRDVLLFTLAKLTESRDNETGLHLERMREYGRILAMELSGWSEFKDEVDGDYVQMLYLTSPLHDIGKVGVPDSVLLKPGKLSREEFEIMKRHPLIGGETLAAAVEVAPDAKYLQMARDIALYHHEKFDGSGYPYGLSGEDIPLCGRLIALADVYDALTSKRVYKEKFSTQKAKEIILEGTGTHFDPKIVEAFLAQEKAFVEVSNHLDASLADENHSSAESLFGIGEPLAAN</sequence>
<name>A0A518AT94_9BACT</name>
<dbReference type="RefSeq" id="WP_145249401.1">
    <property type="nucleotide sequence ID" value="NZ_CP036278.1"/>
</dbReference>
<dbReference type="GO" id="GO:0000160">
    <property type="term" value="P:phosphorelay signal transduction system"/>
    <property type="evidence" value="ECO:0007669"/>
    <property type="project" value="InterPro"/>
</dbReference>
<keyword evidence="1" id="KW-0597">Phosphoprotein</keyword>
<dbReference type="Pfam" id="PF00072">
    <property type="entry name" value="Response_reg"/>
    <property type="match status" value="1"/>
</dbReference>
<dbReference type="SUPFAM" id="SSF52172">
    <property type="entry name" value="CheY-like"/>
    <property type="match status" value="1"/>
</dbReference>
<dbReference type="CDD" id="cd00077">
    <property type="entry name" value="HDc"/>
    <property type="match status" value="1"/>
</dbReference>
<dbReference type="InterPro" id="IPR001789">
    <property type="entry name" value="Sig_transdc_resp-reg_receiver"/>
</dbReference>
<dbReference type="SMART" id="SM00448">
    <property type="entry name" value="REC"/>
    <property type="match status" value="1"/>
</dbReference>
<dbReference type="GO" id="GO:0071111">
    <property type="term" value="F:cyclic-guanylate-specific phosphodiesterase activity"/>
    <property type="evidence" value="ECO:0007669"/>
    <property type="project" value="UniProtKB-EC"/>
</dbReference>
<dbReference type="PROSITE" id="PS51832">
    <property type="entry name" value="HD_GYP"/>
    <property type="match status" value="1"/>
</dbReference>
<dbReference type="Gene3D" id="1.10.3210.10">
    <property type="entry name" value="Hypothetical protein af1432"/>
    <property type="match status" value="1"/>
</dbReference>
<evidence type="ECO:0000259" key="2">
    <source>
        <dbReference type="PROSITE" id="PS50110"/>
    </source>
</evidence>
<evidence type="ECO:0000259" key="3">
    <source>
        <dbReference type="PROSITE" id="PS51832"/>
    </source>
</evidence>
<dbReference type="InterPro" id="IPR037522">
    <property type="entry name" value="HD_GYP_dom"/>
</dbReference>
<proteinExistence type="predicted"/>
<feature type="domain" description="Response regulatory" evidence="2">
    <location>
        <begin position="2"/>
        <end position="118"/>
    </location>
</feature>
<dbReference type="OrthoDB" id="9804747at2"/>
<dbReference type="Pfam" id="PF13487">
    <property type="entry name" value="HD_5"/>
    <property type="match status" value="1"/>
</dbReference>
<organism evidence="4 5">
    <name type="scientific">Aeoliella mucimassa</name>
    <dbReference type="NCBI Taxonomy" id="2527972"/>
    <lineage>
        <taxon>Bacteria</taxon>
        <taxon>Pseudomonadati</taxon>
        <taxon>Planctomycetota</taxon>
        <taxon>Planctomycetia</taxon>
        <taxon>Pirellulales</taxon>
        <taxon>Lacipirellulaceae</taxon>
        <taxon>Aeoliella</taxon>
    </lineage>
</organism>
<evidence type="ECO:0000256" key="1">
    <source>
        <dbReference type="PROSITE-ProRule" id="PRU00169"/>
    </source>
</evidence>
<dbReference type="Gene3D" id="3.40.50.2300">
    <property type="match status" value="1"/>
</dbReference>
<dbReference type="KEGG" id="amuc:Pan181_41650"/>
<evidence type="ECO:0000313" key="4">
    <source>
        <dbReference type="EMBL" id="QDU57941.1"/>
    </source>
</evidence>
<dbReference type="Proteomes" id="UP000315750">
    <property type="component" value="Chromosome"/>
</dbReference>
<dbReference type="SUPFAM" id="SSF109604">
    <property type="entry name" value="HD-domain/PDEase-like"/>
    <property type="match status" value="1"/>
</dbReference>
<accession>A0A518AT94</accession>
<dbReference type="SMART" id="SM00471">
    <property type="entry name" value="HDc"/>
    <property type="match status" value="1"/>
</dbReference>
<dbReference type="CDD" id="cd17574">
    <property type="entry name" value="REC_OmpR"/>
    <property type="match status" value="1"/>
</dbReference>
<reference evidence="4 5" key="1">
    <citation type="submission" date="2019-02" db="EMBL/GenBank/DDBJ databases">
        <title>Deep-cultivation of Planctomycetes and their phenomic and genomic characterization uncovers novel biology.</title>
        <authorList>
            <person name="Wiegand S."/>
            <person name="Jogler M."/>
            <person name="Boedeker C."/>
            <person name="Pinto D."/>
            <person name="Vollmers J."/>
            <person name="Rivas-Marin E."/>
            <person name="Kohn T."/>
            <person name="Peeters S.H."/>
            <person name="Heuer A."/>
            <person name="Rast P."/>
            <person name="Oberbeckmann S."/>
            <person name="Bunk B."/>
            <person name="Jeske O."/>
            <person name="Meyerdierks A."/>
            <person name="Storesund J.E."/>
            <person name="Kallscheuer N."/>
            <person name="Luecker S."/>
            <person name="Lage O.M."/>
            <person name="Pohl T."/>
            <person name="Merkel B.J."/>
            <person name="Hornburger P."/>
            <person name="Mueller R.-W."/>
            <person name="Bruemmer F."/>
            <person name="Labrenz M."/>
            <person name="Spormann A.M."/>
            <person name="Op den Camp H."/>
            <person name="Overmann J."/>
            <person name="Amann R."/>
            <person name="Jetten M.S.M."/>
            <person name="Mascher T."/>
            <person name="Medema M.H."/>
            <person name="Devos D.P."/>
            <person name="Kaster A.-K."/>
            <person name="Ovreas L."/>
            <person name="Rohde M."/>
            <person name="Galperin M.Y."/>
            <person name="Jogler C."/>
        </authorList>
    </citation>
    <scope>NUCLEOTIDE SEQUENCE [LARGE SCALE GENOMIC DNA]</scope>
    <source>
        <strain evidence="4 5">Pan181</strain>
    </source>
</reference>
<dbReference type="InterPro" id="IPR003607">
    <property type="entry name" value="HD/PDEase_dom"/>
</dbReference>
<dbReference type="PROSITE" id="PS50110">
    <property type="entry name" value="RESPONSE_REGULATORY"/>
    <property type="match status" value="1"/>
</dbReference>
<evidence type="ECO:0000313" key="5">
    <source>
        <dbReference type="Proteomes" id="UP000315750"/>
    </source>
</evidence>
<dbReference type="AlphaFoldDB" id="A0A518AT94"/>
<keyword evidence="4" id="KW-0378">Hydrolase</keyword>
<protein>
    <submittedName>
        <fullName evidence="4">Cyclic di-GMP phosphodiesterase response regulator RpfG</fullName>
        <ecNumber evidence="4">3.1.4.52</ecNumber>
    </submittedName>
</protein>
<keyword evidence="5" id="KW-1185">Reference proteome</keyword>
<dbReference type="InterPro" id="IPR052020">
    <property type="entry name" value="Cyclic_di-GMP/3'3'-cGAMP_PDE"/>
</dbReference>
<dbReference type="EC" id="3.1.4.52" evidence="4"/>
<feature type="modified residue" description="4-aspartylphosphate" evidence="1">
    <location>
        <position position="51"/>
    </location>
</feature>
<dbReference type="PANTHER" id="PTHR45228:SF5">
    <property type="entry name" value="CYCLIC DI-GMP PHOSPHODIESTERASE VC_1348-RELATED"/>
    <property type="match status" value="1"/>
</dbReference>
<feature type="domain" description="HD-GYP" evidence="3">
    <location>
        <begin position="122"/>
        <end position="332"/>
    </location>
</feature>
<dbReference type="EMBL" id="CP036278">
    <property type="protein sequence ID" value="QDU57941.1"/>
    <property type="molecule type" value="Genomic_DNA"/>
</dbReference>
<dbReference type="InterPro" id="IPR011006">
    <property type="entry name" value="CheY-like_superfamily"/>
</dbReference>